<gene>
    <name evidence="5" type="ORF">LAL4801_04461</name>
</gene>
<comment type="similarity">
    <text evidence="1">Belongs to the AccD/PCCB family.</text>
</comment>
<dbReference type="GO" id="GO:0047154">
    <property type="term" value="F:methylmalonyl-CoA carboxytransferase activity"/>
    <property type="evidence" value="ECO:0007669"/>
    <property type="project" value="UniProtKB-EC"/>
</dbReference>
<comment type="pathway">
    <text evidence="2">Amino-acid degradation; L-leucine degradation.</text>
</comment>
<keyword evidence="6" id="KW-1185">Reference proteome</keyword>
<feature type="domain" description="CoA carboxyltransferase N-terminal" evidence="3">
    <location>
        <begin position="22"/>
        <end position="278"/>
    </location>
</feature>
<sequence length="535" mass="57239">MSILKSSLSPRSEQFAANRAAHEAAMDTVKAAAQTALDGGGETARQRHVSRGKILPRERVSRLLDPGSPFLEVGMLAAHEMYEGAAPAAGMIAGIGRVEGREVMILANDATVKGGTYYPMSVKKHLRAQEIASENNLPCIYLVDSGGANLPNQDEVFPDRDHFGRIFFNQANMSAKGIAQIAVVMGSCTAGGAYVPAMSDETIIVKNQGTIFLAGPPLVKAATGEEVSAEDLGGGDVHTRLSGVADHLARDDAHALALARRAIASLNRTKTPSVALQTPEDPLYDPDEILGVVPADLKTPYDIREVIARTVDGSRFDEFKARYGTTLVCGFAHIHGMPVGIIANNGVLFSESAVKGAHFVELCSQRKVPLVFLQNITGFMVGRKYESGGIAKDGAKLVTAVATTSVPKITMLVGGSFGAGNYGMCGRAYSPRFLWTWPNSRISVMGGEQAAGVLATVRRDGIERKGGSWSADEEKTFKQPIIDQFEQQGHPLYATARLWDDGIVDPRKTRDILGLSLSAALNAPIEDTRFGLFRM</sequence>
<dbReference type="Gene3D" id="3.90.226.10">
    <property type="entry name" value="2-enoyl-CoA Hydratase, Chain A, domain 1"/>
    <property type="match status" value="2"/>
</dbReference>
<evidence type="ECO:0000256" key="1">
    <source>
        <dbReference type="ARBA" id="ARBA00006102"/>
    </source>
</evidence>
<evidence type="ECO:0000313" key="5">
    <source>
        <dbReference type="EMBL" id="CTQ46006.1"/>
    </source>
</evidence>
<dbReference type="InterPro" id="IPR034733">
    <property type="entry name" value="AcCoA_carboxyl_beta"/>
</dbReference>
<dbReference type="InterPro" id="IPR045190">
    <property type="entry name" value="MCCB/AccD1-like"/>
</dbReference>
<dbReference type="RefSeq" id="WP_055659680.1">
    <property type="nucleotide sequence ID" value="NZ_CP045627.1"/>
</dbReference>
<protein>
    <submittedName>
        <fullName evidence="5">Methylmalonyl-CoA carboxyltransferase 12S subunit</fullName>
        <ecNumber evidence="5">2.1.3.1</ecNumber>
    </submittedName>
</protein>
<dbReference type="EMBL" id="CXST01000003">
    <property type="protein sequence ID" value="CTQ46006.1"/>
    <property type="molecule type" value="Genomic_DNA"/>
</dbReference>
<dbReference type="InterPro" id="IPR029045">
    <property type="entry name" value="ClpP/crotonase-like_dom_sf"/>
</dbReference>
<dbReference type="GO" id="GO:0006552">
    <property type="term" value="P:L-leucine catabolic process"/>
    <property type="evidence" value="ECO:0007669"/>
    <property type="project" value="TreeGrafter"/>
</dbReference>
<reference evidence="6" key="1">
    <citation type="submission" date="2015-07" db="EMBL/GenBank/DDBJ databases">
        <authorList>
            <person name="Rodrigo-Torres Lidia"/>
            <person name="Arahal R.David."/>
        </authorList>
    </citation>
    <scope>NUCLEOTIDE SEQUENCE [LARGE SCALE GENOMIC DNA]</scope>
    <source>
        <strain evidence="6">CECT 4801</strain>
    </source>
</reference>
<dbReference type="PROSITE" id="PS50980">
    <property type="entry name" value="COA_CT_NTER"/>
    <property type="match status" value="1"/>
</dbReference>
<dbReference type="GO" id="GO:0004485">
    <property type="term" value="F:methylcrotonoyl-CoA carboxylase activity"/>
    <property type="evidence" value="ECO:0007669"/>
    <property type="project" value="TreeGrafter"/>
</dbReference>
<dbReference type="PROSITE" id="PS50989">
    <property type="entry name" value="COA_CT_CTER"/>
    <property type="match status" value="1"/>
</dbReference>
<dbReference type="InterPro" id="IPR011762">
    <property type="entry name" value="COA_CT_N"/>
</dbReference>
<evidence type="ECO:0000259" key="4">
    <source>
        <dbReference type="PROSITE" id="PS50989"/>
    </source>
</evidence>
<dbReference type="InterPro" id="IPR011763">
    <property type="entry name" value="COA_CT_C"/>
</dbReference>
<evidence type="ECO:0000256" key="2">
    <source>
        <dbReference type="ARBA" id="ARBA00046317"/>
    </source>
</evidence>
<evidence type="ECO:0000259" key="3">
    <source>
        <dbReference type="PROSITE" id="PS50980"/>
    </source>
</evidence>
<dbReference type="Proteomes" id="UP000048926">
    <property type="component" value="Unassembled WGS sequence"/>
</dbReference>
<dbReference type="EC" id="2.1.3.1" evidence="5"/>
<feature type="domain" description="CoA carboxyltransferase C-terminal" evidence="4">
    <location>
        <begin position="275"/>
        <end position="527"/>
    </location>
</feature>
<accession>A0A0M6Y7C7</accession>
<dbReference type="FunFam" id="3.90.226.10:FF:000007">
    <property type="entry name" value="Methylcrotonoyl-CoA carboxylase subunit beta"/>
    <property type="match status" value="1"/>
</dbReference>
<dbReference type="KEGG" id="lagg:B0E33_14595"/>
<dbReference type="PANTHER" id="PTHR22855:SF13">
    <property type="entry name" value="METHYLCROTONOYL-COA CARBOXYLASE BETA CHAIN, MITOCHONDRIAL"/>
    <property type="match status" value="1"/>
</dbReference>
<dbReference type="GO" id="GO:1905202">
    <property type="term" value="C:methylcrotonoyl-CoA carboxylase complex"/>
    <property type="evidence" value="ECO:0007669"/>
    <property type="project" value="TreeGrafter"/>
</dbReference>
<keyword evidence="5" id="KW-0808">Transferase</keyword>
<dbReference type="AlphaFoldDB" id="A0A0M6Y7C7"/>
<name>A0A0M6Y7C7_9HYPH</name>
<dbReference type="PANTHER" id="PTHR22855">
    <property type="entry name" value="ACETYL, PROPIONYL, PYRUVATE, AND GLUTACONYL CARBOXYLASE-RELATED"/>
    <property type="match status" value="1"/>
</dbReference>
<organism evidence="5 6">
    <name type="scientific">Roseibium aggregatum</name>
    <dbReference type="NCBI Taxonomy" id="187304"/>
    <lineage>
        <taxon>Bacteria</taxon>
        <taxon>Pseudomonadati</taxon>
        <taxon>Pseudomonadota</taxon>
        <taxon>Alphaproteobacteria</taxon>
        <taxon>Hyphomicrobiales</taxon>
        <taxon>Stappiaceae</taxon>
        <taxon>Roseibium</taxon>
    </lineage>
</organism>
<proteinExistence type="inferred from homology"/>
<evidence type="ECO:0000313" key="6">
    <source>
        <dbReference type="Proteomes" id="UP000048926"/>
    </source>
</evidence>
<dbReference type="Pfam" id="PF01039">
    <property type="entry name" value="Carboxyl_trans"/>
    <property type="match status" value="1"/>
</dbReference>
<dbReference type="OrthoDB" id="9803706at2"/>
<dbReference type="SUPFAM" id="SSF52096">
    <property type="entry name" value="ClpP/crotonase"/>
    <property type="match status" value="2"/>
</dbReference>
<dbReference type="STRING" id="187304.B0E33_14595"/>
<dbReference type="FunFam" id="3.90.226.10:FF:000004">
    <property type="entry name" value="Methylcrotonoyl-CoA carboxylase beta chain"/>
    <property type="match status" value="1"/>
</dbReference>